<name>A0A382XCC8_9ZZZZ</name>
<proteinExistence type="predicted"/>
<dbReference type="EMBL" id="UINC01166494">
    <property type="protein sequence ID" value="SVD68480.1"/>
    <property type="molecule type" value="Genomic_DNA"/>
</dbReference>
<accession>A0A382XCC8</accession>
<protein>
    <submittedName>
        <fullName evidence="1">Uncharacterized protein</fullName>
    </submittedName>
</protein>
<organism evidence="1">
    <name type="scientific">marine metagenome</name>
    <dbReference type="NCBI Taxonomy" id="408172"/>
    <lineage>
        <taxon>unclassified sequences</taxon>
        <taxon>metagenomes</taxon>
        <taxon>ecological metagenomes</taxon>
    </lineage>
</organism>
<gene>
    <name evidence="1" type="ORF">METZ01_LOCUS421334</name>
</gene>
<feature type="non-terminal residue" evidence="1">
    <location>
        <position position="25"/>
    </location>
</feature>
<sequence>MGADGSLVASADFKSVAVLGDRRWV</sequence>
<evidence type="ECO:0000313" key="1">
    <source>
        <dbReference type="EMBL" id="SVD68480.1"/>
    </source>
</evidence>
<reference evidence="1" key="1">
    <citation type="submission" date="2018-05" db="EMBL/GenBank/DDBJ databases">
        <authorList>
            <person name="Lanie J.A."/>
            <person name="Ng W.-L."/>
            <person name="Kazmierczak K.M."/>
            <person name="Andrzejewski T.M."/>
            <person name="Davidsen T.M."/>
            <person name="Wayne K.J."/>
            <person name="Tettelin H."/>
            <person name="Glass J.I."/>
            <person name="Rusch D."/>
            <person name="Podicherti R."/>
            <person name="Tsui H.-C.T."/>
            <person name="Winkler M.E."/>
        </authorList>
    </citation>
    <scope>NUCLEOTIDE SEQUENCE</scope>
</reference>
<dbReference type="AlphaFoldDB" id="A0A382XCC8"/>